<accession>A0A328UCS8</accession>
<comment type="caution">
    <text evidence="1">The sequence shown here is derived from an EMBL/GenBank/DDBJ whole genome shotgun (WGS) entry which is preliminary data.</text>
</comment>
<name>A0A328UCS8_9FIRM</name>
<dbReference type="Pfam" id="PF14198">
    <property type="entry name" value="TnpV"/>
    <property type="match status" value="1"/>
</dbReference>
<dbReference type="Proteomes" id="UP000249377">
    <property type="component" value="Unassembled WGS sequence"/>
</dbReference>
<protein>
    <submittedName>
        <fullName evidence="1">TnpV protein</fullName>
    </submittedName>
</protein>
<dbReference type="RefSeq" id="WP_112332480.1">
    <property type="nucleotide sequence ID" value="NZ_QLYR01000003.1"/>
</dbReference>
<evidence type="ECO:0000313" key="1">
    <source>
        <dbReference type="EMBL" id="RAQ29249.1"/>
    </source>
</evidence>
<dbReference type="InterPro" id="IPR026989">
    <property type="entry name" value="TnpV"/>
</dbReference>
<dbReference type="AlphaFoldDB" id="A0A328UCS8"/>
<evidence type="ECO:0000313" key="2">
    <source>
        <dbReference type="Proteomes" id="UP000249377"/>
    </source>
</evidence>
<sequence>MAKTIFEEMGGTYVRQGDYFIPCLTLPAEKENKPIGVWGQRHKRYLQEHKRATYTTLLTSGKLNSYLANIDEQAEELFSRMVKQIAEREGVTEQLKAGNQLEWVQKMNSIRNRAVKIVNTELIYM</sequence>
<dbReference type="EMBL" id="QLYR01000003">
    <property type="protein sequence ID" value="RAQ29249.1"/>
    <property type="molecule type" value="Genomic_DNA"/>
</dbReference>
<proteinExistence type="predicted"/>
<gene>
    <name evidence="1" type="ORF">DPQ25_07130</name>
</gene>
<organism evidence="1 2">
    <name type="scientific">Hydrogeniiclostridium mannosilyticum</name>
    <dbReference type="NCBI Taxonomy" id="2764322"/>
    <lineage>
        <taxon>Bacteria</taxon>
        <taxon>Bacillati</taxon>
        <taxon>Bacillota</taxon>
        <taxon>Clostridia</taxon>
        <taxon>Eubacteriales</taxon>
        <taxon>Acutalibacteraceae</taxon>
        <taxon>Hydrogeniiclostridium</taxon>
    </lineage>
</organism>
<keyword evidence="2" id="KW-1185">Reference proteome</keyword>
<reference evidence="1 2" key="1">
    <citation type="submission" date="2018-06" db="EMBL/GenBank/DDBJ databases">
        <title>Noncontiguous genome sequence of Ruminococcaceae bacterium ASD2818.</title>
        <authorList>
            <person name="Chaplin A.V."/>
            <person name="Sokolova S.R."/>
            <person name="Kochetkova T.O."/>
            <person name="Goltsov A.Y."/>
            <person name="Trofimov D.Y."/>
            <person name="Efimov B.A."/>
        </authorList>
    </citation>
    <scope>NUCLEOTIDE SEQUENCE [LARGE SCALE GENOMIC DNA]</scope>
    <source>
        <strain evidence="1 2">ASD2818</strain>
    </source>
</reference>